<name>A0A9P8YJW0_9PEZI</name>
<feature type="transmembrane region" description="Helical" evidence="1">
    <location>
        <begin position="45"/>
        <end position="63"/>
    </location>
</feature>
<evidence type="ECO:0000313" key="3">
    <source>
        <dbReference type="Proteomes" id="UP000756346"/>
    </source>
</evidence>
<keyword evidence="1" id="KW-0472">Membrane</keyword>
<evidence type="ECO:0000256" key="1">
    <source>
        <dbReference type="SAM" id="Phobius"/>
    </source>
</evidence>
<keyword evidence="3" id="KW-1185">Reference proteome</keyword>
<dbReference type="EMBL" id="JAGTJQ010000001">
    <property type="protein sequence ID" value="KAH7040771.1"/>
    <property type="molecule type" value="Genomic_DNA"/>
</dbReference>
<accession>A0A9P8YJW0</accession>
<organism evidence="2 3">
    <name type="scientific">Microdochium trichocladiopsis</name>
    <dbReference type="NCBI Taxonomy" id="1682393"/>
    <lineage>
        <taxon>Eukaryota</taxon>
        <taxon>Fungi</taxon>
        <taxon>Dikarya</taxon>
        <taxon>Ascomycota</taxon>
        <taxon>Pezizomycotina</taxon>
        <taxon>Sordariomycetes</taxon>
        <taxon>Xylariomycetidae</taxon>
        <taxon>Xylariales</taxon>
        <taxon>Microdochiaceae</taxon>
        <taxon>Microdochium</taxon>
    </lineage>
</organism>
<evidence type="ECO:0000313" key="2">
    <source>
        <dbReference type="EMBL" id="KAH7040771.1"/>
    </source>
</evidence>
<dbReference type="GeneID" id="70185805"/>
<dbReference type="Proteomes" id="UP000756346">
    <property type="component" value="Unassembled WGS sequence"/>
</dbReference>
<protein>
    <submittedName>
        <fullName evidence="2">Uncharacterized protein</fullName>
    </submittedName>
</protein>
<proteinExistence type="predicted"/>
<dbReference type="AlphaFoldDB" id="A0A9P8YJW0"/>
<reference evidence="2" key="1">
    <citation type="journal article" date="2021" name="Nat. Commun.">
        <title>Genetic determinants of endophytism in the Arabidopsis root mycobiome.</title>
        <authorList>
            <person name="Mesny F."/>
            <person name="Miyauchi S."/>
            <person name="Thiergart T."/>
            <person name="Pickel B."/>
            <person name="Atanasova L."/>
            <person name="Karlsson M."/>
            <person name="Huettel B."/>
            <person name="Barry K.W."/>
            <person name="Haridas S."/>
            <person name="Chen C."/>
            <person name="Bauer D."/>
            <person name="Andreopoulos W."/>
            <person name="Pangilinan J."/>
            <person name="LaButti K."/>
            <person name="Riley R."/>
            <person name="Lipzen A."/>
            <person name="Clum A."/>
            <person name="Drula E."/>
            <person name="Henrissat B."/>
            <person name="Kohler A."/>
            <person name="Grigoriev I.V."/>
            <person name="Martin F.M."/>
            <person name="Hacquard S."/>
        </authorList>
    </citation>
    <scope>NUCLEOTIDE SEQUENCE</scope>
    <source>
        <strain evidence="2">MPI-CAGE-CH-0230</strain>
    </source>
</reference>
<keyword evidence="1" id="KW-1133">Transmembrane helix</keyword>
<comment type="caution">
    <text evidence="2">The sequence shown here is derived from an EMBL/GenBank/DDBJ whole genome shotgun (WGS) entry which is preliminary data.</text>
</comment>
<keyword evidence="1" id="KW-0812">Transmembrane</keyword>
<sequence length="101" mass="10744">MHKTMGIIPSFDSGPMQTSWKGLYPLSGPAAGWTSSSAGCAMIDSLSLAAISFLVIWGVYAAIHRVDVAPCSVDRSTLAYRPQSLVRQSVGFGVSRGRKLL</sequence>
<dbReference type="RefSeq" id="XP_046018826.1">
    <property type="nucleotide sequence ID" value="XM_046156259.1"/>
</dbReference>
<gene>
    <name evidence="2" type="ORF">B0I36DRAFT_344458</name>
</gene>